<organism evidence="1 2">
    <name type="scientific">Castor canadensis</name>
    <name type="common">American beaver</name>
    <dbReference type="NCBI Taxonomy" id="51338"/>
    <lineage>
        <taxon>Eukaryota</taxon>
        <taxon>Metazoa</taxon>
        <taxon>Chordata</taxon>
        <taxon>Craniata</taxon>
        <taxon>Vertebrata</taxon>
        <taxon>Euteleostomi</taxon>
        <taxon>Mammalia</taxon>
        <taxon>Eutheria</taxon>
        <taxon>Euarchontoglires</taxon>
        <taxon>Glires</taxon>
        <taxon>Rodentia</taxon>
        <taxon>Castorimorpha</taxon>
        <taxon>Castoridae</taxon>
        <taxon>Castor</taxon>
    </lineage>
</organism>
<dbReference type="Proteomes" id="UP001732720">
    <property type="component" value="Chromosome 2"/>
</dbReference>
<gene>
    <name evidence="2" type="primary">LOC109677065</name>
</gene>
<sequence length="244" mass="27851">MAGKNFKDPVYMMGLMARNILESVFDGFIRKNVLNRDVLYRVADNLSTFMKNTLDNIVEKTEMTGKILVADIKNPKKELSLKSEQESRDEAEAVSLQTLAVSSIESRKQSEDGVAQASRLTVHLECKMRPAESEESPDALKLWPIEELLSLSTGEVYPIKERSGPTCLALIVCNTNFNHLSLRYRTELDIIRMKRLLEDRGYTVVVAENLTTMKMKKIQDHQVMKNNRLREASITCFFQMGKLK</sequence>
<accession>A0AC58LF92</accession>
<proteinExistence type="predicted"/>
<dbReference type="RefSeq" id="XP_073915817.1">
    <property type="nucleotide sequence ID" value="XM_074059716.1"/>
</dbReference>
<evidence type="ECO:0000313" key="1">
    <source>
        <dbReference type="Proteomes" id="UP001732720"/>
    </source>
</evidence>
<evidence type="ECO:0000313" key="2">
    <source>
        <dbReference type="RefSeq" id="XP_073915817.1"/>
    </source>
</evidence>
<reference evidence="2" key="1">
    <citation type="submission" date="2025-08" db="UniProtKB">
        <authorList>
            <consortium name="RefSeq"/>
        </authorList>
    </citation>
    <scope>IDENTIFICATION</scope>
</reference>
<name>A0AC58LF92_CASCN</name>
<keyword evidence="1" id="KW-1185">Reference proteome</keyword>
<protein>
    <submittedName>
        <fullName evidence="2">Caspase-12-like</fullName>
    </submittedName>
</protein>